<dbReference type="PANTHER" id="PTHR47961">
    <property type="entry name" value="DNA POLYMERASE THETA, PUTATIVE (AFU_ORTHOLOGUE AFUA_1G05260)-RELATED"/>
    <property type="match status" value="1"/>
</dbReference>
<dbReference type="GO" id="GO:0016787">
    <property type="term" value="F:hydrolase activity"/>
    <property type="evidence" value="ECO:0007669"/>
    <property type="project" value="UniProtKB-KW"/>
</dbReference>
<name>A0AAD6TLG0_9AGAR</name>
<evidence type="ECO:0000256" key="2">
    <source>
        <dbReference type="ARBA" id="ARBA00022801"/>
    </source>
</evidence>
<protein>
    <submittedName>
        <fullName evidence="7">Sec63 Brl domain-containing protein</fullName>
    </submittedName>
</protein>
<accession>A0AAD6TLG0</accession>
<evidence type="ECO:0000259" key="6">
    <source>
        <dbReference type="PROSITE" id="PS51194"/>
    </source>
</evidence>
<dbReference type="FunFam" id="3.40.50.300:FF:000102">
    <property type="entry name" value="RNA helicase, activating signal cointegrator 1"/>
    <property type="match status" value="1"/>
</dbReference>
<dbReference type="GO" id="GO:0004386">
    <property type="term" value="F:helicase activity"/>
    <property type="evidence" value="ECO:0007669"/>
    <property type="project" value="UniProtKB-KW"/>
</dbReference>
<dbReference type="Pfam" id="PF02889">
    <property type="entry name" value="Sec63"/>
    <property type="match status" value="1"/>
</dbReference>
<dbReference type="Proteomes" id="UP001218188">
    <property type="component" value="Unassembled WGS sequence"/>
</dbReference>
<reference evidence="7" key="1">
    <citation type="submission" date="2023-03" db="EMBL/GenBank/DDBJ databases">
        <title>Massive genome expansion in bonnet fungi (Mycena s.s.) driven by repeated elements and novel gene families across ecological guilds.</title>
        <authorList>
            <consortium name="Lawrence Berkeley National Laboratory"/>
            <person name="Harder C.B."/>
            <person name="Miyauchi S."/>
            <person name="Viragh M."/>
            <person name="Kuo A."/>
            <person name="Thoen E."/>
            <person name="Andreopoulos B."/>
            <person name="Lu D."/>
            <person name="Skrede I."/>
            <person name="Drula E."/>
            <person name="Henrissat B."/>
            <person name="Morin E."/>
            <person name="Kohler A."/>
            <person name="Barry K."/>
            <person name="LaButti K."/>
            <person name="Morin E."/>
            <person name="Salamov A."/>
            <person name="Lipzen A."/>
            <person name="Mereny Z."/>
            <person name="Hegedus B."/>
            <person name="Baldrian P."/>
            <person name="Stursova M."/>
            <person name="Weitz H."/>
            <person name="Taylor A."/>
            <person name="Grigoriev I.V."/>
            <person name="Nagy L.G."/>
            <person name="Martin F."/>
            <person name="Kauserud H."/>
        </authorList>
    </citation>
    <scope>NUCLEOTIDE SEQUENCE</scope>
    <source>
        <strain evidence="7">CBHHK200</strain>
    </source>
</reference>
<dbReference type="EMBL" id="JARJCM010000001">
    <property type="protein sequence ID" value="KAJ7047490.1"/>
    <property type="molecule type" value="Genomic_DNA"/>
</dbReference>
<dbReference type="FunFam" id="1.10.3380.10:FF:000001">
    <property type="entry name" value="U5 small nuclear ribonucleoprotein helicase"/>
    <property type="match status" value="1"/>
</dbReference>
<dbReference type="SUPFAM" id="SSF46785">
    <property type="entry name" value="Winged helix' DNA-binding domain"/>
    <property type="match status" value="1"/>
</dbReference>
<dbReference type="InterPro" id="IPR014001">
    <property type="entry name" value="Helicase_ATP-bd"/>
</dbReference>
<dbReference type="Gene3D" id="2.60.40.150">
    <property type="entry name" value="C2 domain"/>
    <property type="match status" value="1"/>
</dbReference>
<dbReference type="GO" id="GO:0005634">
    <property type="term" value="C:nucleus"/>
    <property type="evidence" value="ECO:0007669"/>
    <property type="project" value="TreeGrafter"/>
</dbReference>
<dbReference type="SMART" id="SM00973">
    <property type="entry name" value="Sec63"/>
    <property type="match status" value="1"/>
</dbReference>
<dbReference type="InterPro" id="IPR011545">
    <property type="entry name" value="DEAD/DEAH_box_helicase_dom"/>
</dbReference>
<dbReference type="InterPro" id="IPR050474">
    <property type="entry name" value="Hel308_SKI2-like"/>
</dbReference>
<gene>
    <name evidence="7" type="ORF">C8F04DRAFT_1205406</name>
</gene>
<keyword evidence="8" id="KW-1185">Reference proteome</keyword>
<dbReference type="Gene3D" id="1.10.10.10">
    <property type="entry name" value="Winged helix-like DNA-binding domain superfamily/Winged helix DNA-binding domain"/>
    <property type="match status" value="2"/>
</dbReference>
<keyword evidence="2" id="KW-0378">Hydrolase</keyword>
<dbReference type="Pfam" id="PF00270">
    <property type="entry name" value="DEAD"/>
    <property type="match status" value="1"/>
</dbReference>
<evidence type="ECO:0000256" key="3">
    <source>
        <dbReference type="ARBA" id="ARBA00022806"/>
    </source>
</evidence>
<dbReference type="InterPro" id="IPR036390">
    <property type="entry name" value="WH_DNA-bd_sf"/>
</dbReference>
<evidence type="ECO:0000256" key="1">
    <source>
        <dbReference type="ARBA" id="ARBA00022741"/>
    </source>
</evidence>
<dbReference type="PROSITE" id="PS51192">
    <property type="entry name" value="HELICASE_ATP_BIND_1"/>
    <property type="match status" value="1"/>
</dbReference>
<dbReference type="Gene3D" id="1.10.3380.10">
    <property type="entry name" value="Sec63 N-terminal domain-like domain"/>
    <property type="match status" value="1"/>
</dbReference>
<dbReference type="CDD" id="cd18795">
    <property type="entry name" value="SF2_C_Ski2"/>
    <property type="match status" value="1"/>
</dbReference>
<dbReference type="FunFam" id="1.10.10.10:FF:000024">
    <property type="entry name" value="U5 small nuclear ribonucleoprotein helicase"/>
    <property type="match status" value="1"/>
</dbReference>
<dbReference type="SUPFAM" id="SSF52540">
    <property type="entry name" value="P-loop containing nucleoside triphosphate hydrolases"/>
    <property type="match status" value="4"/>
</dbReference>
<evidence type="ECO:0000313" key="8">
    <source>
        <dbReference type="Proteomes" id="UP001218188"/>
    </source>
</evidence>
<dbReference type="PROSITE" id="PS51194">
    <property type="entry name" value="HELICASE_CTER"/>
    <property type="match status" value="1"/>
</dbReference>
<dbReference type="Pfam" id="PF23445">
    <property type="entry name" value="WHD_SNRNP200"/>
    <property type="match status" value="1"/>
</dbReference>
<dbReference type="Gene3D" id="3.40.50.300">
    <property type="entry name" value="P-loop containing nucleotide triphosphate hydrolases"/>
    <property type="match status" value="4"/>
</dbReference>
<comment type="caution">
    <text evidence="7">The sequence shown here is derived from an EMBL/GenBank/DDBJ whole genome shotgun (WGS) entry which is preliminary data.</text>
</comment>
<dbReference type="InterPro" id="IPR036388">
    <property type="entry name" value="WH-like_DNA-bd_sf"/>
</dbReference>
<proteinExistence type="predicted"/>
<evidence type="ECO:0000313" key="7">
    <source>
        <dbReference type="EMBL" id="KAJ7047490.1"/>
    </source>
</evidence>
<dbReference type="InterPro" id="IPR014756">
    <property type="entry name" value="Ig_E-set"/>
</dbReference>
<feature type="domain" description="Helicase ATP-binding" evidence="5">
    <location>
        <begin position="193"/>
        <end position="363"/>
    </location>
</feature>
<dbReference type="SUPFAM" id="SSF81296">
    <property type="entry name" value="E set domains"/>
    <property type="match status" value="1"/>
</dbReference>
<organism evidence="7 8">
    <name type="scientific">Mycena alexandri</name>
    <dbReference type="NCBI Taxonomy" id="1745969"/>
    <lineage>
        <taxon>Eukaryota</taxon>
        <taxon>Fungi</taxon>
        <taxon>Dikarya</taxon>
        <taxon>Basidiomycota</taxon>
        <taxon>Agaricomycotina</taxon>
        <taxon>Agaricomycetes</taxon>
        <taxon>Agaricomycetidae</taxon>
        <taxon>Agaricales</taxon>
        <taxon>Marasmiineae</taxon>
        <taxon>Mycenaceae</taxon>
        <taxon>Mycena</taxon>
    </lineage>
</organism>
<dbReference type="InterPro" id="IPR001650">
    <property type="entry name" value="Helicase_C-like"/>
</dbReference>
<dbReference type="SUPFAM" id="SSF158702">
    <property type="entry name" value="Sec63 N-terminal domain-like"/>
    <property type="match status" value="1"/>
</dbReference>
<keyword evidence="4" id="KW-0067">ATP-binding</keyword>
<sequence length="1470" mass="163233">MDMIVEILNTREELMKQVGSVMVHFTGSSLHKKLEEFRRSASGLSHSTIPSANLSAEHARKRLEEGFRKNAARPLFSGTAEAAPEILPHVYTSTPMAQGNVLSQFGSKYMLPLGTVREMHEDFEEVIIPPARPVPPRVTERLISVSELDPLAKGSFTGYTSLNRIQSIVYPTAYGSNENMLICVSFSPQGKTDVAMLTILRVLSQHRTTSSGDTSIASTINKSSFKIIYVAPMKALASEIVRKFSKRLQWLSIQVRELTGDMQLTKAEIAQTQVIVTTPEKWDVVTRKPTGEGELASSLKLLIIDEVHLLNEERGAVIETIVARTLRQVESSQSVIRIVGLSATLPNYMDVAEFLSVSRYKGLFYFDSSFRPVPLEQHFLGIKGKAGSLQSRKNLDRVSFQKVSELVAQGHQVMVFVHARKETVKTALGLREASALEGNSDDFSCEEHPQWNFFRRSIGDSRNKEMKQLFDAGFGIHHAGMLRSDRNMMERMFEARAIKVLCCTATLAWGVNLPAHAVIIKGTQVYDSSKAHVVRGAFVDLSVLDVLQVFGRAGRPGLETSGEGYICTTEDKLTHYLDAVTSQNPIESQFQGGMIDSLNAEISLGTVANTRDGVRWLGYTYLFVRMRKNPFVYGISRDATGDDPQLGSKRNELITAAAQKLSDAGMIIFDRLTGDLTTTDLGRIAAKYYIRHTSIEIFNKQFRQKMSEADVLAMLSMSTEFDQIQVRESEVKELEQLMEIVPCDVKDGTHTSQGKVNILLQGFISRQPVEDFALVSDTAYAAQNGGRIVRALLEIAISRKWANVTAVLMGMSKAIEKRLWPFDQPLKQFDLKGDIFYGLERWADEWSPAELAAVSADELGKLVHLNERHGSAILNAAKQFPSVRITYNLRPLGFDVLRIATRVTPTFAWSSKVHGSAEPFWLWVEDHDALNILQLSHLVFRPTTEALNVDFVISIPDGQAPPSVTIRFVSDRWMGAEDEISIPLDTLVMPLASHSHSPRLDLPFLSPSILRNPTVESLFAGRLNNFNSIQTQSFWTLLNTKWHTLICAPVGSGKSMLIQVLVWYAPDVWVLLVCPRKSLRASSNATGVSIELSFNQNALARPRGRVIRIVTAAHLLQLVSQRDPNIPIRGLDLVLDPAYELGVSLLRHAVQTCPTRFVGASSSLNDPVDLGAWLHVDPAALLSFRPSDRDQSLTTSPHTFSIPQSSSLFKAMAKPAHAAIKSAAPGESAVVFVPSRGQCRSVAYDLITQCALEQETGKGYLPDSVSQERLEDYLARLRDASLIDVVSRGVGFFHEGILKPDRNLMLELYAEGLIRVLIVPRDSCWTLPVRAAVVVVMGTQYTHAEGEGGDRQLRDYGLTELVRMQSRAVRHSGAGHFHLFCQAEAKDTFIRFLNDGLPLESALLHSPELRAWYAGHAHLDKQQLVDALSLTFLAHRIASNPTYYDCVSSSRDENLSRIVDDLVYAATRPS</sequence>
<dbReference type="GO" id="GO:0003676">
    <property type="term" value="F:nucleic acid binding"/>
    <property type="evidence" value="ECO:0007669"/>
    <property type="project" value="InterPro"/>
</dbReference>
<keyword evidence="3" id="KW-0347">Helicase</keyword>
<dbReference type="SMART" id="SM00487">
    <property type="entry name" value="DEXDc"/>
    <property type="match status" value="1"/>
</dbReference>
<evidence type="ECO:0000259" key="5">
    <source>
        <dbReference type="PROSITE" id="PS51192"/>
    </source>
</evidence>
<dbReference type="SMART" id="SM00490">
    <property type="entry name" value="HELICc"/>
    <property type="match status" value="1"/>
</dbReference>
<keyword evidence="1" id="KW-0547">Nucleotide-binding</keyword>
<dbReference type="FunFam" id="3.40.50.300:FF:000062">
    <property type="entry name" value="U5 small nuclear ribonucleoprotein helicase"/>
    <property type="match status" value="1"/>
</dbReference>
<dbReference type="InterPro" id="IPR057842">
    <property type="entry name" value="WH_MER3"/>
</dbReference>
<dbReference type="InterPro" id="IPR035892">
    <property type="entry name" value="C2_domain_sf"/>
</dbReference>
<dbReference type="InterPro" id="IPR004179">
    <property type="entry name" value="Sec63-dom"/>
</dbReference>
<evidence type="ECO:0000256" key="4">
    <source>
        <dbReference type="ARBA" id="ARBA00022840"/>
    </source>
</evidence>
<dbReference type="GO" id="GO:0005524">
    <property type="term" value="F:ATP binding"/>
    <property type="evidence" value="ECO:0007669"/>
    <property type="project" value="UniProtKB-KW"/>
</dbReference>
<dbReference type="PANTHER" id="PTHR47961:SF13">
    <property type="entry name" value="ACTIVATING SIGNAL COINTEGRATOR 1 COMPLEX SUBUNIT 3"/>
    <property type="match status" value="1"/>
</dbReference>
<feature type="domain" description="Helicase C-terminal" evidence="6">
    <location>
        <begin position="394"/>
        <end position="602"/>
    </location>
</feature>
<dbReference type="InterPro" id="IPR027417">
    <property type="entry name" value="P-loop_NTPase"/>
</dbReference>